<dbReference type="Pfam" id="PF01793">
    <property type="entry name" value="Glyco_transf_15"/>
    <property type="match status" value="1"/>
</dbReference>
<dbReference type="InterPro" id="IPR029044">
    <property type="entry name" value="Nucleotide-diphossugar_trans"/>
</dbReference>
<dbReference type="AlphaFoldDB" id="A0A8H2ZZ56"/>
<dbReference type="PANTHER" id="PTHR31121">
    <property type="entry name" value="ALPHA-1,2 MANNOSYLTRANSFERASE KTR1"/>
    <property type="match status" value="1"/>
</dbReference>
<evidence type="ECO:0000256" key="3">
    <source>
        <dbReference type="ARBA" id="ARBA00022737"/>
    </source>
</evidence>
<comment type="caution">
    <text evidence="6">The sequence shown here is derived from an EMBL/GenBank/DDBJ whole genome shotgun (WGS) entry which is preliminary data.</text>
</comment>
<dbReference type="Gene3D" id="3.90.550.10">
    <property type="entry name" value="Spore Coat Polysaccharide Biosynthesis Protein SpsA, Chain A"/>
    <property type="match status" value="1"/>
</dbReference>
<evidence type="ECO:0000256" key="5">
    <source>
        <dbReference type="SAM" id="Phobius"/>
    </source>
</evidence>
<name>A0A8H2ZZ56_9AGAM</name>
<dbReference type="GO" id="GO:0006487">
    <property type="term" value="P:protein N-linked glycosylation"/>
    <property type="evidence" value="ECO:0007669"/>
    <property type="project" value="TreeGrafter"/>
</dbReference>
<evidence type="ECO:0000313" key="7">
    <source>
        <dbReference type="Proteomes" id="UP000663843"/>
    </source>
</evidence>
<evidence type="ECO:0000256" key="2">
    <source>
        <dbReference type="ARBA" id="ARBA00022679"/>
    </source>
</evidence>
<evidence type="ECO:0000313" key="6">
    <source>
        <dbReference type="EMBL" id="CAE6357076.1"/>
    </source>
</evidence>
<feature type="compositionally biased region" description="Basic and acidic residues" evidence="4">
    <location>
        <begin position="438"/>
        <end position="467"/>
    </location>
</feature>
<sequence length="516" mass="59424">MAKYSSPALQALSSPQRYIPLAIFTLIIGHYFLTTIYQGYGEATSISRLAESWRKVTETTCNSTIFLPPKPPTPSDEAYHVQPSNTSSSSRPGPVAVNETPTPPVRRANAVLVFLSRNSDLAGVMQSMKYMEDRFNKKFNYPYVFLNDVPFDKRFKYHTSLLTNANVSYGTIESSHWNQPDWIDEAKATAGRQWLHDKNVIYADSVPYRNMCRFNSGFFFRHELLNQYDYYWRIEPDVTFFCDLNEDPFLFMQDNKKVYGFTISLYEFSETIRTLWSATREFIELYPEYVPEDNAMAFLSDDSGETYNNCHFWSNFEIGDLNFWRSEAYMKYFQFLDSKGGFYYERWGDAPVHSIAAALFAKKDQIHFFENIGYRHTSFEHCPTGRLHAKNKCWCDEANNFASVIETVKEIIPGVGQSNPEKEEGNKPDESPLSPRTAEAKLKLEKSIKERPDKRDLVDRNILKDSKVAPALQAAQDKLQRAQLEDKLGKALEGRPKPEALVDHGILNKDEVPPSH</sequence>
<protein>
    <recommendedName>
        <fullName evidence="8">Alpha 1,2-mannosyltransferase</fullName>
    </recommendedName>
</protein>
<evidence type="ECO:0008006" key="8">
    <source>
        <dbReference type="Google" id="ProtNLM"/>
    </source>
</evidence>
<feature type="compositionally biased region" description="Polar residues" evidence="4">
    <location>
        <begin position="82"/>
        <end position="91"/>
    </location>
</feature>
<keyword evidence="2" id="KW-0808">Transferase</keyword>
<keyword evidence="5" id="KW-0472">Membrane</keyword>
<feature type="region of interest" description="Disordered" evidence="4">
    <location>
        <begin position="487"/>
        <end position="516"/>
    </location>
</feature>
<proteinExistence type="inferred from homology"/>
<comment type="similarity">
    <text evidence="1">Belongs to the glycosyltransferase 15 family.</text>
</comment>
<dbReference type="Pfam" id="PF02755">
    <property type="entry name" value="RPEL"/>
    <property type="match status" value="1"/>
</dbReference>
<evidence type="ECO:0000256" key="4">
    <source>
        <dbReference type="SAM" id="MobiDB-lite"/>
    </source>
</evidence>
<dbReference type="SUPFAM" id="SSF53448">
    <property type="entry name" value="Nucleotide-diphospho-sugar transferases"/>
    <property type="match status" value="1"/>
</dbReference>
<dbReference type="FunFam" id="3.90.550.10:FF:000051">
    <property type="entry name" value="Alpha-1,2-mannosyltransferase (Ktr4)"/>
    <property type="match status" value="1"/>
</dbReference>
<dbReference type="GO" id="GO:0016020">
    <property type="term" value="C:membrane"/>
    <property type="evidence" value="ECO:0007669"/>
    <property type="project" value="InterPro"/>
</dbReference>
<dbReference type="Proteomes" id="UP000663843">
    <property type="component" value="Unassembled WGS sequence"/>
</dbReference>
<dbReference type="InterPro" id="IPR002685">
    <property type="entry name" value="Glyco_trans_15"/>
</dbReference>
<keyword evidence="5" id="KW-0812">Transmembrane</keyword>
<gene>
    <name evidence="6" type="ORF">RDB_LOCUS9849</name>
</gene>
<organism evidence="6 7">
    <name type="scientific">Rhizoctonia solani</name>
    <dbReference type="NCBI Taxonomy" id="456999"/>
    <lineage>
        <taxon>Eukaryota</taxon>
        <taxon>Fungi</taxon>
        <taxon>Dikarya</taxon>
        <taxon>Basidiomycota</taxon>
        <taxon>Agaricomycotina</taxon>
        <taxon>Agaricomycetes</taxon>
        <taxon>Cantharellales</taxon>
        <taxon>Ceratobasidiaceae</taxon>
        <taxon>Rhizoctonia</taxon>
    </lineage>
</organism>
<feature type="region of interest" description="Disordered" evidence="4">
    <location>
        <begin position="64"/>
        <end position="102"/>
    </location>
</feature>
<reference evidence="6" key="1">
    <citation type="submission" date="2021-01" db="EMBL/GenBank/DDBJ databases">
        <authorList>
            <person name="Kaushik A."/>
        </authorList>
    </citation>
    <scope>NUCLEOTIDE SEQUENCE</scope>
    <source>
        <strain evidence="6">AG2-2IIIB</strain>
    </source>
</reference>
<evidence type="ECO:0000256" key="1">
    <source>
        <dbReference type="ARBA" id="ARBA00007677"/>
    </source>
</evidence>
<dbReference type="PANTHER" id="PTHR31121:SF6">
    <property type="entry name" value="ALPHA-1,2 MANNOSYLTRANSFERASE KTR1"/>
    <property type="match status" value="1"/>
</dbReference>
<feature type="region of interest" description="Disordered" evidence="4">
    <location>
        <begin position="413"/>
        <end position="471"/>
    </location>
</feature>
<accession>A0A8H2ZZ56</accession>
<dbReference type="GO" id="GO:0000026">
    <property type="term" value="F:alpha-1,2-mannosyltransferase activity"/>
    <property type="evidence" value="ECO:0007669"/>
    <property type="project" value="TreeGrafter"/>
</dbReference>
<dbReference type="GO" id="GO:0000032">
    <property type="term" value="P:cell wall mannoprotein biosynthetic process"/>
    <property type="evidence" value="ECO:0007669"/>
    <property type="project" value="TreeGrafter"/>
</dbReference>
<keyword evidence="5" id="KW-1133">Transmembrane helix</keyword>
<keyword evidence="3" id="KW-0677">Repeat</keyword>
<dbReference type="Gene3D" id="6.10.150.10">
    <property type="match status" value="1"/>
</dbReference>
<dbReference type="EMBL" id="CAJMWT010000840">
    <property type="protein sequence ID" value="CAE6357076.1"/>
    <property type="molecule type" value="Genomic_DNA"/>
</dbReference>
<dbReference type="InterPro" id="IPR004018">
    <property type="entry name" value="RPEL_repeat"/>
</dbReference>
<dbReference type="GO" id="GO:0005794">
    <property type="term" value="C:Golgi apparatus"/>
    <property type="evidence" value="ECO:0007669"/>
    <property type="project" value="TreeGrafter"/>
</dbReference>
<feature type="compositionally biased region" description="Basic and acidic residues" evidence="4">
    <location>
        <begin position="420"/>
        <end position="430"/>
    </location>
</feature>
<feature type="transmembrane region" description="Helical" evidence="5">
    <location>
        <begin position="21"/>
        <end position="40"/>
    </location>
</feature>